<dbReference type="EMBL" id="RRYP01002360">
    <property type="protein sequence ID" value="TNV84859.1"/>
    <property type="molecule type" value="Genomic_DNA"/>
</dbReference>
<feature type="region of interest" description="Disordered" evidence="1">
    <location>
        <begin position="1010"/>
        <end position="1034"/>
    </location>
</feature>
<feature type="compositionally biased region" description="Polar residues" evidence="1">
    <location>
        <begin position="842"/>
        <end position="856"/>
    </location>
</feature>
<feature type="region of interest" description="Disordered" evidence="1">
    <location>
        <begin position="838"/>
        <end position="923"/>
    </location>
</feature>
<feature type="compositionally biased region" description="Polar residues" evidence="1">
    <location>
        <begin position="1025"/>
        <end position="1034"/>
    </location>
</feature>
<organism evidence="3 4">
    <name type="scientific">Halteria grandinella</name>
    <dbReference type="NCBI Taxonomy" id="5974"/>
    <lineage>
        <taxon>Eukaryota</taxon>
        <taxon>Sar</taxon>
        <taxon>Alveolata</taxon>
        <taxon>Ciliophora</taxon>
        <taxon>Intramacronucleata</taxon>
        <taxon>Spirotrichea</taxon>
        <taxon>Stichotrichia</taxon>
        <taxon>Sporadotrichida</taxon>
        <taxon>Halteriidae</taxon>
        <taxon>Halteria</taxon>
    </lineage>
</organism>
<name>A0A8J8T765_HALGN</name>
<comment type="caution">
    <text evidence="3">The sequence shown here is derived from an EMBL/GenBank/DDBJ whole genome shotgun (WGS) entry which is preliminary data.</text>
</comment>
<keyword evidence="2" id="KW-1133">Transmembrane helix</keyword>
<dbReference type="Proteomes" id="UP000785679">
    <property type="component" value="Unassembled WGS sequence"/>
</dbReference>
<sequence length="1034" mass="113119">MSSFKQAVDYKFKNLMPTDNSPLSEVPQSQRSLKQFTRPNAIYGSYSFIQQPFALLLSLALLSLASAQNATTYMIPGLQSYTLPTDNSPVADDTNCKQLAQPEYTVLYCEKNYYTMLRADPVGTIVDRSLPIDNAAYQRVTSVQERGNDASIIKTVINNNTISDMRFDISSNSLDTSSQETIIGNSKGSFSQVYSSLGSPVEDYLVIKNTDLNVNYGLLKLVDNTFATFTLIPSASDSSIITPKIYSKRIIANFKAYHFNHTNSTLIWSNGTSIIASYLNLVVSRSGTVTTVELIDITSAQLLKDVTHTSFRFVSNEKYFVLACSTCYGNSTGFVRIYDQIMNPQINPDGSPVVISATSTLLNTYKVLAEFNGTYYVPPKATTTTTKPSTTKPTSNTTNTTNATSNATIPQWNDTFVGEKYFVDEYAANRLRVVFTSRTNLTTPLRQLKSIDILVGGQNVTSPVVSNQTMLYANLSTGTIYDSLAYRSGFLLYTTPLPYVTAYTDPVTLVTSNVTRTKVVLNFIQQCKPSEYYTQDSAFCQGCSAKQGSQSVQSVTCVSCQDLVKQANLFLVATAYQVCENPNDSGDTNPPPPDPQNNNTQNSNQTNQNQTSGQNNTNNNQSSGSNNTQPEIPGGNKFVSKDEESSLGIGAFVGIAVGAVALLAAIGVGLYCCFKMKKAPNSNKEDGQSSLPQSLPVVQSKLDQRPQSASAQSAVLETGQDFHSNRMLQQLNDTNQKYNPDLEGPANNDIRIDLRQHTSSPLMLKDNERDTTKKNFQQLLAQELNQFTDATPNSNSRMPTQLVLTSQISQVPNYEPVPNHKQPIQVKGEKADEDHLKRISDESFSQSADSVRSNTYTKDKRGSEFTYPQSSNKKANGRPLPPPSTMSIGGQTSNIGSLVRKGTNIVSRQDERNETVSDDGNGAISHRQNTQPSANIVHRGNVPFQAPPANAVVITQSASIDPNPFWNRPIPTQQSNANMIIPSNALMLVNNAASAGGGSQQVQQLRTNHVKNHDDSFSVRDSEMSSEQDGGNRV</sequence>
<keyword evidence="2" id="KW-0812">Transmembrane</keyword>
<evidence type="ECO:0000256" key="1">
    <source>
        <dbReference type="SAM" id="MobiDB-lite"/>
    </source>
</evidence>
<evidence type="ECO:0000256" key="2">
    <source>
        <dbReference type="SAM" id="Phobius"/>
    </source>
</evidence>
<evidence type="ECO:0008006" key="5">
    <source>
        <dbReference type="Google" id="ProtNLM"/>
    </source>
</evidence>
<feature type="transmembrane region" description="Helical" evidence="2">
    <location>
        <begin position="647"/>
        <end position="674"/>
    </location>
</feature>
<evidence type="ECO:0000313" key="4">
    <source>
        <dbReference type="Proteomes" id="UP000785679"/>
    </source>
</evidence>
<feature type="region of interest" description="Disordered" evidence="1">
    <location>
        <begin position="813"/>
        <end position="832"/>
    </location>
</feature>
<keyword evidence="2" id="KW-0472">Membrane</keyword>
<feature type="compositionally biased region" description="Low complexity" evidence="1">
    <location>
        <begin position="596"/>
        <end position="629"/>
    </location>
</feature>
<keyword evidence="4" id="KW-1185">Reference proteome</keyword>
<proteinExistence type="predicted"/>
<protein>
    <recommendedName>
        <fullName evidence="5">Transmembrane protein</fullName>
    </recommendedName>
</protein>
<feature type="compositionally biased region" description="Basic and acidic residues" evidence="1">
    <location>
        <begin position="1011"/>
        <end position="1023"/>
    </location>
</feature>
<gene>
    <name evidence="3" type="ORF">FGO68_gene9203</name>
</gene>
<feature type="compositionally biased region" description="Polar residues" evidence="1">
    <location>
        <begin position="885"/>
        <end position="896"/>
    </location>
</feature>
<feature type="region of interest" description="Disordered" evidence="1">
    <location>
        <begin position="382"/>
        <end position="404"/>
    </location>
</feature>
<feature type="region of interest" description="Disordered" evidence="1">
    <location>
        <begin position="582"/>
        <end position="639"/>
    </location>
</feature>
<dbReference type="AlphaFoldDB" id="A0A8J8T765"/>
<accession>A0A8J8T765</accession>
<evidence type="ECO:0000313" key="3">
    <source>
        <dbReference type="EMBL" id="TNV84859.1"/>
    </source>
</evidence>
<reference evidence="3" key="1">
    <citation type="submission" date="2019-06" db="EMBL/GenBank/DDBJ databases">
        <authorList>
            <person name="Zheng W."/>
        </authorList>
    </citation>
    <scope>NUCLEOTIDE SEQUENCE</scope>
    <source>
        <strain evidence="3">QDHG01</strain>
    </source>
</reference>